<evidence type="ECO:0000313" key="2">
    <source>
        <dbReference type="Proteomes" id="UP000197138"/>
    </source>
</evidence>
<dbReference type="Proteomes" id="UP000197138">
    <property type="component" value="Unassembled WGS sequence"/>
</dbReference>
<name>A0A218Y1W6_PUNGR</name>
<protein>
    <submittedName>
        <fullName evidence="1">Uncharacterized protein</fullName>
    </submittedName>
</protein>
<sequence length="81" mass="9329">MVKGGVRKMIGRVGGVWGIQRIRGWRCDGDAEDRGRMMEGQPEVLVGARDDRFRVPCFFHDTRTLPYKGPVPRFWNHTLPC</sequence>
<organism evidence="1 2">
    <name type="scientific">Punica granatum</name>
    <name type="common">Pomegranate</name>
    <dbReference type="NCBI Taxonomy" id="22663"/>
    <lineage>
        <taxon>Eukaryota</taxon>
        <taxon>Viridiplantae</taxon>
        <taxon>Streptophyta</taxon>
        <taxon>Embryophyta</taxon>
        <taxon>Tracheophyta</taxon>
        <taxon>Spermatophyta</taxon>
        <taxon>Magnoliopsida</taxon>
        <taxon>eudicotyledons</taxon>
        <taxon>Gunneridae</taxon>
        <taxon>Pentapetalae</taxon>
        <taxon>rosids</taxon>
        <taxon>malvids</taxon>
        <taxon>Myrtales</taxon>
        <taxon>Lythraceae</taxon>
        <taxon>Punica</taxon>
    </lineage>
</organism>
<dbReference type="EMBL" id="MTKT01000299">
    <property type="protein sequence ID" value="OWM91204.1"/>
    <property type="molecule type" value="Genomic_DNA"/>
</dbReference>
<evidence type="ECO:0000313" key="1">
    <source>
        <dbReference type="EMBL" id="OWM91204.1"/>
    </source>
</evidence>
<comment type="caution">
    <text evidence="1">The sequence shown here is derived from an EMBL/GenBank/DDBJ whole genome shotgun (WGS) entry which is preliminary data.</text>
</comment>
<gene>
    <name evidence="1" type="ORF">CDL15_Pgr000148</name>
</gene>
<dbReference type="AlphaFoldDB" id="A0A218Y1W6"/>
<accession>A0A218Y1W6</accession>
<reference evidence="2" key="1">
    <citation type="journal article" date="2017" name="Plant J.">
        <title>The pomegranate (Punica granatum L.) genome and the genomics of punicalagin biosynthesis.</title>
        <authorList>
            <person name="Qin G."/>
            <person name="Xu C."/>
            <person name="Ming R."/>
            <person name="Tang H."/>
            <person name="Guyot R."/>
            <person name="Kramer E.M."/>
            <person name="Hu Y."/>
            <person name="Yi X."/>
            <person name="Qi Y."/>
            <person name="Xu X."/>
            <person name="Gao Z."/>
            <person name="Pan H."/>
            <person name="Jian J."/>
            <person name="Tian Y."/>
            <person name="Yue Z."/>
            <person name="Xu Y."/>
        </authorList>
    </citation>
    <scope>NUCLEOTIDE SEQUENCE [LARGE SCALE GENOMIC DNA]</scope>
    <source>
        <strain evidence="2">cv. Dabenzi</strain>
    </source>
</reference>
<proteinExistence type="predicted"/>